<keyword evidence="5 8" id="KW-0249">Electron transport</keyword>
<feature type="binding site" evidence="8">
    <location>
        <position position="384"/>
    </location>
    <ligand>
        <name>[4Fe-4S] cluster</name>
        <dbReference type="ChEBI" id="CHEBI:49883"/>
        <label>2</label>
    </ligand>
</feature>
<evidence type="ECO:0000256" key="7">
    <source>
        <dbReference type="ARBA" id="ARBA00023014"/>
    </source>
</evidence>
<comment type="subunit">
    <text evidence="8">The complex is composed of six subunits: RnfA, RnfB, RnfC, RnfD, RnfE and RnfG.</text>
</comment>
<sequence length="462" mass="48079">MSIKSFKGGIHPPERKDATRNLPVEARFPSTKLVWIPVTQGGAPNKPLVSVGDSVARGQKIAESDAFMSAPVHASVAGTVKKIETHLVTGNVDVPCIVIEADGSDRTAFLSPLDPFTATREESLARVREAGLVGMGGASFPTHVKLNPPKGAKIDYLLANGAECEPYLTIDARIMEEDAAKVVDGVAIAMHITGAAEGIIVLEENKADLVPVLEAAAAKLRENPVGPGACKISVALCKTKYPQGGEKMLIKAVTGREVPSGGLPSAAGCVVQNVGTLKALSEAFREGKPLIERGLTISGGACATPKNILVPIGTLVGDLIPEVVTLNPGVAKIISGGPMMGFAMKSASFPVQKNTSGVLFLTAKETALVDEDPCIGCGRCISVCSCRLAPVLIARAVKAGNLEEAKRCGLMDCVECGTCAYVCPARVKLVQHFRIGKLMVRTEMAKQAAKKAAAGTDTKGAK</sequence>
<feature type="binding site" evidence="8">
    <location>
        <position position="380"/>
    </location>
    <ligand>
        <name>[4Fe-4S] cluster</name>
        <dbReference type="ChEBI" id="CHEBI:49883"/>
        <label>1</label>
    </ligand>
</feature>
<feature type="binding site" evidence="8">
    <location>
        <position position="416"/>
    </location>
    <ligand>
        <name>[4Fe-4S] cluster</name>
        <dbReference type="ChEBI" id="CHEBI:49883"/>
        <label>2</label>
    </ligand>
</feature>
<dbReference type="InterPro" id="IPR037225">
    <property type="entry name" value="Nuo51_FMN-bd_sf"/>
</dbReference>
<keyword evidence="8" id="KW-0472">Membrane</keyword>
<dbReference type="GO" id="GO:0051539">
    <property type="term" value="F:4 iron, 4 sulfur cluster binding"/>
    <property type="evidence" value="ECO:0007669"/>
    <property type="project" value="UniProtKB-KW"/>
</dbReference>
<feature type="domain" description="4Fe-4S ferredoxin-type" evidence="10">
    <location>
        <begin position="365"/>
        <end position="395"/>
    </location>
</feature>
<evidence type="ECO:0000256" key="4">
    <source>
        <dbReference type="ARBA" id="ARBA00022737"/>
    </source>
</evidence>
<keyword evidence="2 8" id="KW-0004">4Fe-4S</keyword>
<organism evidence="11 12">
    <name type="scientific">Teretinema zuelzerae</name>
    <dbReference type="NCBI Taxonomy" id="156"/>
    <lineage>
        <taxon>Bacteria</taxon>
        <taxon>Pseudomonadati</taxon>
        <taxon>Spirochaetota</taxon>
        <taxon>Spirochaetia</taxon>
        <taxon>Spirochaetales</taxon>
        <taxon>Treponemataceae</taxon>
        <taxon>Teretinema</taxon>
    </lineage>
</organism>
<comment type="caution">
    <text evidence="11">The sequence shown here is derived from an EMBL/GenBank/DDBJ whole genome shotgun (WGS) entry which is preliminary data.</text>
</comment>
<keyword evidence="12" id="KW-1185">Reference proteome</keyword>
<dbReference type="Proteomes" id="UP001198163">
    <property type="component" value="Unassembled WGS sequence"/>
</dbReference>
<evidence type="ECO:0000256" key="3">
    <source>
        <dbReference type="ARBA" id="ARBA00022723"/>
    </source>
</evidence>
<feature type="region of interest" description="Disordered" evidence="9">
    <location>
        <begin position="1"/>
        <end position="21"/>
    </location>
</feature>
<comment type="cofactor">
    <cofactor evidence="8">
        <name>[4Fe-4S] cluster</name>
        <dbReference type="ChEBI" id="CHEBI:49883"/>
    </cofactor>
    <text evidence="8">Binds 2 [4Fe-4S] clusters per subunit.</text>
</comment>
<dbReference type="HAMAP" id="MF_00461">
    <property type="entry name" value="RsxC_RnfC"/>
    <property type="match status" value="1"/>
</dbReference>
<dbReference type="Gene3D" id="3.30.70.20">
    <property type="match status" value="1"/>
</dbReference>
<evidence type="ECO:0000256" key="1">
    <source>
        <dbReference type="ARBA" id="ARBA00022448"/>
    </source>
</evidence>
<dbReference type="GO" id="GO:0005886">
    <property type="term" value="C:plasma membrane"/>
    <property type="evidence" value="ECO:0007669"/>
    <property type="project" value="UniProtKB-SubCell"/>
</dbReference>
<dbReference type="GO" id="GO:0009055">
    <property type="term" value="F:electron transfer activity"/>
    <property type="evidence" value="ECO:0007669"/>
    <property type="project" value="InterPro"/>
</dbReference>
<dbReference type="EC" id="7.-.-.-" evidence="8"/>
<dbReference type="InterPro" id="IPR026902">
    <property type="entry name" value="RnfC_N"/>
</dbReference>
<dbReference type="PROSITE" id="PS51379">
    <property type="entry name" value="4FE4S_FER_2"/>
    <property type="match status" value="1"/>
</dbReference>
<evidence type="ECO:0000256" key="2">
    <source>
        <dbReference type="ARBA" id="ARBA00022485"/>
    </source>
</evidence>
<keyword evidence="1 8" id="KW-0813">Transport</keyword>
<dbReference type="InterPro" id="IPR011538">
    <property type="entry name" value="Nuo51_FMN-bd"/>
</dbReference>
<dbReference type="PANTHER" id="PTHR43034:SF2">
    <property type="entry name" value="ION-TRANSLOCATING OXIDOREDUCTASE COMPLEX SUBUNIT C"/>
    <property type="match status" value="1"/>
</dbReference>
<dbReference type="AlphaFoldDB" id="A0AAE3JI54"/>
<gene>
    <name evidence="11" type="primary">rsxC</name>
    <name evidence="8" type="synonym">rnfC</name>
    <name evidence="11" type="ORF">K7J14_04010</name>
</gene>
<reference evidence="11" key="1">
    <citation type="submission" date="2021-08" db="EMBL/GenBank/DDBJ databases">
        <title>Comparative analyses of Brucepasteria parasyntrophica and Teretinema zuelzerae.</title>
        <authorList>
            <person name="Song Y."/>
            <person name="Brune A."/>
        </authorList>
    </citation>
    <scope>NUCLEOTIDE SEQUENCE</scope>
    <source>
        <strain evidence="11">DSM 1903</strain>
    </source>
</reference>
<dbReference type="Gene3D" id="3.40.50.11540">
    <property type="entry name" value="NADH-ubiquinone oxidoreductase 51kDa subunit"/>
    <property type="match status" value="1"/>
</dbReference>
<keyword evidence="8" id="KW-1278">Translocase</keyword>
<dbReference type="PANTHER" id="PTHR43034">
    <property type="entry name" value="ION-TRANSLOCATING OXIDOREDUCTASE COMPLEX SUBUNIT C"/>
    <property type="match status" value="1"/>
</dbReference>
<dbReference type="InterPro" id="IPR017900">
    <property type="entry name" value="4Fe4S_Fe_S_CS"/>
</dbReference>
<feature type="binding site" evidence="8">
    <location>
        <position position="419"/>
    </location>
    <ligand>
        <name>[4Fe-4S] cluster</name>
        <dbReference type="ChEBI" id="CHEBI:49883"/>
        <label>2</label>
    </ligand>
</feature>
<dbReference type="RefSeq" id="WP_230753394.1">
    <property type="nucleotide sequence ID" value="NZ_JAINWA010000001.1"/>
</dbReference>
<dbReference type="NCBIfam" id="NF003454">
    <property type="entry name" value="PRK05035.1"/>
    <property type="match status" value="1"/>
</dbReference>
<evidence type="ECO:0000313" key="11">
    <source>
        <dbReference type="EMBL" id="MCD1653863.1"/>
    </source>
</evidence>
<keyword evidence="3 8" id="KW-0479">Metal-binding</keyword>
<feature type="binding site" evidence="8">
    <location>
        <position position="413"/>
    </location>
    <ligand>
        <name>[4Fe-4S] cluster</name>
        <dbReference type="ChEBI" id="CHEBI:49883"/>
        <label>2</label>
    </ligand>
</feature>
<comment type="subcellular location">
    <subcellularLocation>
        <location evidence="8">Cell membrane</location>
        <topology evidence="8">Peripheral membrane protein</topology>
    </subcellularLocation>
</comment>
<name>A0AAE3JI54_9SPIR</name>
<dbReference type="GO" id="GO:0022900">
    <property type="term" value="P:electron transport chain"/>
    <property type="evidence" value="ECO:0007669"/>
    <property type="project" value="UniProtKB-UniRule"/>
</dbReference>
<comment type="similarity">
    <text evidence="8">Belongs to the 4Fe4S bacterial-type ferredoxin family. RnfC subfamily.</text>
</comment>
<dbReference type="Pfam" id="PF01512">
    <property type="entry name" value="Complex1_51K"/>
    <property type="match status" value="1"/>
</dbReference>
<dbReference type="Pfam" id="PF13375">
    <property type="entry name" value="RnfC_N"/>
    <property type="match status" value="1"/>
</dbReference>
<evidence type="ECO:0000256" key="5">
    <source>
        <dbReference type="ARBA" id="ARBA00022982"/>
    </source>
</evidence>
<dbReference type="NCBIfam" id="TIGR01945">
    <property type="entry name" value="rnfC"/>
    <property type="match status" value="1"/>
</dbReference>
<evidence type="ECO:0000256" key="8">
    <source>
        <dbReference type="HAMAP-Rule" id="MF_00461"/>
    </source>
</evidence>
<dbReference type="GO" id="GO:0046872">
    <property type="term" value="F:metal ion binding"/>
    <property type="evidence" value="ECO:0007669"/>
    <property type="project" value="UniProtKB-KW"/>
</dbReference>
<dbReference type="InterPro" id="IPR010208">
    <property type="entry name" value="Ion_transpt_RnfC/RsxC"/>
</dbReference>
<dbReference type="SUPFAM" id="SSF142019">
    <property type="entry name" value="Nqo1 FMN-binding domain-like"/>
    <property type="match status" value="1"/>
</dbReference>
<evidence type="ECO:0000259" key="10">
    <source>
        <dbReference type="PROSITE" id="PS51379"/>
    </source>
</evidence>
<dbReference type="PROSITE" id="PS00198">
    <property type="entry name" value="4FE4S_FER_1"/>
    <property type="match status" value="1"/>
</dbReference>
<dbReference type="Pfam" id="PF13237">
    <property type="entry name" value="Fer4_10"/>
    <property type="match status" value="1"/>
</dbReference>
<accession>A0AAE3JI54</accession>
<keyword evidence="6 8" id="KW-0408">Iron</keyword>
<comment type="function">
    <text evidence="8">Part of a membrane-bound complex that couples electron transfer with translocation of ions across the membrane.</text>
</comment>
<proteinExistence type="inferred from homology"/>
<dbReference type="InterPro" id="IPR017896">
    <property type="entry name" value="4Fe4S_Fe-S-bd"/>
</dbReference>
<evidence type="ECO:0000256" key="6">
    <source>
        <dbReference type="ARBA" id="ARBA00023004"/>
    </source>
</evidence>
<feature type="binding site" evidence="8">
    <location>
        <position position="377"/>
    </location>
    <ligand>
        <name>[4Fe-4S] cluster</name>
        <dbReference type="ChEBI" id="CHEBI:49883"/>
        <label>1</label>
    </ligand>
</feature>
<keyword evidence="4 8" id="KW-0677">Repeat</keyword>
<feature type="binding site" evidence="8">
    <location>
        <position position="423"/>
    </location>
    <ligand>
        <name>[4Fe-4S] cluster</name>
        <dbReference type="ChEBI" id="CHEBI:49883"/>
        <label>1</label>
    </ligand>
</feature>
<evidence type="ECO:0000313" key="12">
    <source>
        <dbReference type="Proteomes" id="UP001198163"/>
    </source>
</evidence>
<protein>
    <recommendedName>
        <fullName evidence="8">Ion-translocating oxidoreductase complex subunit C</fullName>
        <ecNumber evidence="8">7.-.-.-</ecNumber>
    </recommendedName>
    <alternativeName>
        <fullName evidence="8">Rnf electron transport complex subunit C</fullName>
    </alternativeName>
</protein>
<dbReference type="EMBL" id="JAINWA010000001">
    <property type="protein sequence ID" value="MCD1653863.1"/>
    <property type="molecule type" value="Genomic_DNA"/>
</dbReference>
<feature type="binding site" evidence="8">
    <location>
        <position position="374"/>
    </location>
    <ligand>
        <name>[4Fe-4S] cluster</name>
        <dbReference type="ChEBI" id="CHEBI:49883"/>
        <label>1</label>
    </ligand>
</feature>
<keyword evidence="7 8" id="KW-0411">Iron-sulfur</keyword>
<dbReference type="SUPFAM" id="SSF46548">
    <property type="entry name" value="alpha-helical ferredoxin"/>
    <property type="match status" value="1"/>
</dbReference>
<evidence type="ECO:0000256" key="9">
    <source>
        <dbReference type="SAM" id="MobiDB-lite"/>
    </source>
</evidence>
<keyword evidence="8" id="KW-1003">Cell membrane</keyword>